<evidence type="ECO:0000313" key="3">
    <source>
        <dbReference type="Proteomes" id="UP000027463"/>
    </source>
</evidence>
<organism evidence="2 3">
    <name type="scientific">Thalassospira permensis NBRC 106175</name>
    <dbReference type="NCBI Taxonomy" id="1353532"/>
    <lineage>
        <taxon>Bacteria</taxon>
        <taxon>Pseudomonadati</taxon>
        <taxon>Pseudomonadota</taxon>
        <taxon>Alphaproteobacteria</taxon>
        <taxon>Rhodospirillales</taxon>
        <taxon>Thalassospiraceae</taxon>
        <taxon>Thalassospira</taxon>
    </lineage>
</organism>
<accession>A0ABR4TQX5</accession>
<feature type="region of interest" description="Disordered" evidence="1">
    <location>
        <begin position="26"/>
        <end position="56"/>
    </location>
</feature>
<dbReference type="EMBL" id="AUNC01000018">
    <property type="protein sequence ID" value="KEO56898.1"/>
    <property type="molecule type" value="Genomic_DNA"/>
</dbReference>
<evidence type="ECO:0008006" key="4">
    <source>
        <dbReference type="Google" id="ProtNLM"/>
    </source>
</evidence>
<keyword evidence="3" id="KW-1185">Reference proteome</keyword>
<protein>
    <recommendedName>
        <fullName evidence="4">Integrase</fullName>
    </recommendedName>
</protein>
<sequence>MSDKEVTKTRSDGTMLIRRCKHIRPGPELYQGRENGMRHKPVPAVKRQAKDTKDEL</sequence>
<comment type="caution">
    <text evidence="2">The sequence shown here is derived from an EMBL/GenBank/DDBJ whole genome shotgun (WGS) entry which is preliminary data.</text>
</comment>
<evidence type="ECO:0000313" key="2">
    <source>
        <dbReference type="EMBL" id="KEO56898.1"/>
    </source>
</evidence>
<dbReference type="Proteomes" id="UP000027463">
    <property type="component" value="Unassembled WGS sequence"/>
</dbReference>
<reference evidence="2 3" key="1">
    <citation type="submission" date="2013-07" db="EMBL/GenBank/DDBJ databases">
        <title>Thalassospira permensis NBRC 106175 Genome Sequencing.</title>
        <authorList>
            <person name="Lai Q."/>
            <person name="Shao Z."/>
        </authorList>
    </citation>
    <scope>NUCLEOTIDE SEQUENCE [LARGE SCALE GENOMIC DNA]</scope>
    <source>
        <strain evidence="2 3">NBRC 106175</strain>
    </source>
</reference>
<name>A0ABR4TQX5_9PROT</name>
<proteinExistence type="predicted"/>
<gene>
    <name evidence="2" type="ORF">SMB34_18010</name>
</gene>
<evidence type="ECO:0000256" key="1">
    <source>
        <dbReference type="SAM" id="MobiDB-lite"/>
    </source>
</evidence>